<gene>
    <name evidence="1" type="ORF">RG47T_3879</name>
</gene>
<name>A0A1Q6A374_9SPHI</name>
<organism evidence="1 2">
    <name type="scientific">Mucilaginibacter polytrichastri</name>
    <dbReference type="NCBI Taxonomy" id="1302689"/>
    <lineage>
        <taxon>Bacteria</taxon>
        <taxon>Pseudomonadati</taxon>
        <taxon>Bacteroidota</taxon>
        <taxon>Sphingobacteriia</taxon>
        <taxon>Sphingobacteriales</taxon>
        <taxon>Sphingobacteriaceae</taxon>
        <taxon>Mucilaginibacter</taxon>
    </lineage>
</organism>
<dbReference type="STRING" id="1302689.RG47T_3879"/>
<reference evidence="1 2" key="1">
    <citation type="submission" date="2016-11" db="EMBL/GenBank/DDBJ databases">
        <title>Whole Genome Sequencing of Mucilaginibacter polytrichastri RG4-7(T) isolated from the moss sample.</title>
        <authorList>
            <person name="Li Y."/>
        </authorList>
    </citation>
    <scope>NUCLEOTIDE SEQUENCE [LARGE SCALE GENOMIC DNA]</scope>
    <source>
        <strain evidence="1 2">RG4-7</strain>
    </source>
</reference>
<dbReference type="AlphaFoldDB" id="A0A1Q6A374"/>
<dbReference type="RefSeq" id="WP_074490990.1">
    <property type="nucleotide sequence ID" value="NZ_FPAM01000012.1"/>
</dbReference>
<accession>A0A1Q6A374</accession>
<dbReference type="Proteomes" id="UP000186720">
    <property type="component" value="Unassembled WGS sequence"/>
</dbReference>
<sequence length="82" mass="9730">MLKFEYMKGNEALMDSLNEQQVMMLRLFKVPLSNEDFTQIRRLAVQLLSKKMDATLDQWEQEKGIDKDTYNQLSQGHFRTSK</sequence>
<evidence type="ECO:0000313" key="2">
    <source>
        <dbReference type="Proteomes" id="UP000186720"/>
    </source>
</evidence>
<evidence type="ECO:0000313" key="1">
    <source>
        <dbReference type="EMBL" id="OKS88412.1"/>
    </source>
</evidence>
<protein>
    <submittedName>
        <fullName evidence="1">Uncharacterized protein</fullName>
    </submittedName>
</protein>
<keyword evidence="2" id="KW-1185">Reference proteome</keyword>
<dbReference type="OrthoDB" id="677975at2"/>
<comment type="caution">
    <text evidence="1">The sequence shown here is derived from an EMBL/GenBank/DDBJ whole genome shotgun (WGS) entry which is preliminary data.</text>
</comment>
<dbReference type="EMBL" id="MPPL01000001">
    <property type="protein sequence ID" value="OKS88412.1"/>
    <property type="molecule type" value="Genomic_DNA"/>
</dbReference>
<proteinExistence type="predicted"/>